<evidence type="ECO:0000313" key="6">
    <source>
        <dbReference type="Proteomes" id="UP000557872"/>
    </source>
</evidence>
<protein>
    <submittedName>
        <fullName evidence="5">BMC domain-containing protein</fullName>
    </submittedName>
</protein>
<name>A0A851GNL3_9BACT</name>
<dbReference type="InterPro" id="IPR050575">
    <property type="entry name" value="BMC_shell"/>
</dbReference>
<feature type="domain" description="BMC" evidence="4">
    <location>
        <begin position="98"/>
        <end position="184"/>
    </location>
</feature>
<dbReference type="AlphaFoldDB" id="A0A851GNL3"/>
<feature type="domain" description="BMC" evidence="4">
    <location>
        <begin position="6"/>
        <end position="88"/>
    </location>
</feature>
<dbReference type="CDD" id="cd07053">
    <property type="entry name" value="BMC_PduT_repeat1"/>
    <property type="match status" value="1"/>
</dbReference>
<gene>
    <name evidence="5" type="ORF">HW115_12420</name>
</gene>
<dbReference type="EMBL" id="JACBAZ010000004">
    <property type="protein sequence ID" value="NWK56420.1"/>
    <property type="molecule type" value="Genomic_DNA"/>
</dbReference>
<proteinExistence type="inferred from homology"/>
<dbReference type="CDD" id="cd07054">
    <property type="entry name" value="BMC_PduT_repeat2"/>
    <property type="match status" value="1"/>
</dbReference>
<dbReference type="PANTHER" id="PTHR33941">
    <property type="entry name" value="PROPANEDIOL UTILIZATION PROTEIN PDUA"/>
    <property type="match status" value="1"/>
</dbReference>
<evidence type="ECO:0000256" key="3">
    <source>
        <dbReference type="PROSITE-ProRule" id="PRU01278"/>
    </source>
</evidence>
<dbReference type="Pfam" id="PF00936">
    <property type="entry name" value="BMC"/>
    <property type="match status" value="2"/>
</dbReference>
<dbReference type="RefSeq" id="WP_178933197.1">
    <property type="nucleotide sequence ID" value="NZ_JACBAZ010000004.1"/>
</dbReference>
<organism evidence="5 6">
    <name type="scientific">Oceaniferula marina</name>
    <dbReference type="NCBI Taxonomy" id="2748318"/>
    <lineage>
        <taxon>Bacteria</taxon>
        <taxon>Pseudomonadati</taxon>
        <taxon>Verrucomicrobiota</taxon>
        <taxon>Verrucomicrobiia</taxon>
        <taxon>Verrucomicrobiales</taxon>
        <taxon>Verrucomicrobiaceae</taxon>
        <taxon>Oceaniferula</taxon>
    </lineage>
</organism>
<dbReference type="GO" id="GO:0031469">
    <property type="term" value="C:bacterial microcompartment"/>
    <property type="evidence" value="ECO:0007669"/>
    <property type="project" value="UniProtKB-SubCell"/>
</dbReference>
<sequence>MSNHQAIGLIEVSSIVAGFTVTDTMLKAANVKLILARSICSGKYMVLVSGDVSSVKSAVHVGCLTARGFLIDHTVLPRIHPDVFAAIGRSQPVEPSGALGIFEAFNVVTMIEAADAAVKAADVKIMEVRLAMALGGKAFATFTGDVSSVQAAVDAGKKVISEAGVLVNAVVIPRPHKDVYREVL</sequence>
<keyword evidence="6" id="KW-1185">Reference proteome</keyword>
<dbReference type="InterPro" id="IPR037233">
    <property type="entry name" value="CcmK-like_sf"/>
</dbReference>
<evidence type="ECO:0000256" key="2">
    <source>
        <dbReference type="ARBA" id="ARBA00024446"/>
    </source>
</evidence>
<dbReference type="PIRSF" id="PIRSF034834">
    <property type="entry name" value="PduT"/>
    <property type="match status" value="1"/>
</dbReference>
<evidence type="ECO:0000256" key="1">
    <source>
        <dbReference type="ARBA" id="ARBA00024322"/>
    </source>
</evidence>
<dbReference type="Proteomes" id="UP000557872">
    <property type="component" value="Unassembled WGS sequence"/>
</dbReference>
<dbReference type="Gene3D" id="3.30.70.1710">
    <property type="match status" value="2"/>
</dbReference>
<dbReference type="PANTHER" id="PTHR33941:SF11">
    <property type="entry name" value="BACTERIAL MICROCOMPARTMENT SHELL PROTEIN PDUJ"/>
    <property type="match status" value="1"/>
</dbReference>
<comment type="subcellular location">
    <subcellularLocation>
        <location evidence="1">Bacterial microcompartment</location>
    </subcellularLocation>
</comment>
<evidence type="ECO:0000259" key="4">
    <source>
        <dbReference type="PROSITE" id="PS51930"/>
    </source>
</evidence>
<dbReference type="InterPro" id="IPR011238">
    <property type="entry name" value="Micro_shell_prot_PduT"/>
</dbReference>
<evidence type="ECO:0000313" key="5">
    <source>
        <dbReference type="EMBL" id="NWK56420.1"/>
    </source>
</evidence>
<reference evidence="5 6" key="1">
    <citation type="submission" date="2020-07" db="EMBL/GenBank/DDBJ databases">
        <title>Roseicoccus Jingziensis gen. nov., sp. nov., isolated from coastal seawater.</title>
        <authorList>
            <person name="Feng X."/>
        </authorList>
    </citation>
    <scope>NUCLEOTIDE SEQUENCE [LARGE SCALE GENOMIC DNA]</scope>
    <source>
        <strain evidence="5 6">N1E253</strain>
    </source>
</reference>
<keyword evidence="2" id="KW-1283">Bacterial microcompartment</keyword>
<dbReference type="InterPro" id="IPR000249">
    <property type="entry name" value="BMC_dom"/>
</dbReference>
<dbReference type="SMART" id="SM00877">
    <property type="entry name" value="BMC"/>
    <property type="match status" value="2"/>
</dbReference>
<comment type="caution">
    <text evidence="5">The sequence shown here is derived from an EMBL/GenBank/DDBJ whole genome shotgun (WGS) entry which is preliminary data.</text>
</comment>
<accession>A0A851GNL3</accession>
<comment type="similarity">
    <text evidence="3">Belongs to the bacterial microcompartments protein family.</text>
</comment>
<dbReference type="SUPFAM" id="SSF143414">
    <property type="entry name" value="CcmK-like"/>
    <property type="match status" value="2"/>
</dbReference>
<dbReference type="PROSITE" id="PS51930">
    <property type="entry name" value="BMC_2"/>
    <property type="match status" value="2"/>
</dbReference>
<dbReference type="InterPro" id="IPR044872">
    <property type="entry name" value="CcmK/CsoS1_BMC"/>
</dbReference>